<evidence type="ECO:0000313" key="1">
    <source>
        <dbReference type="EMBL" id="CEK42421.1"/>
    </source>
</evidence>
<reference evidence="1" key="2">
    <citation type="submission" date="2015-06" db="EMBL/GenBank/DDBJ databases">
        <title>Environmentally co-occuring mercury resistance plasmids are genetically and phenotypically diverse and confer variable context-dependent fitness effects.</title>
        <authorList>
            <person name="Hall J.P.J."/>
            <person name="Harrison E."/>
            <person name="Lilley A.K."/>
            <person name="Paterson S."/>
            <person name="Spiers A.J."/>
            <person name="Brockhurst M.A."/>
        </authorList>
    </citation>
    <scope>NUCLEOTIDE SEQUENCE [LARGE SCALE GENOMIC DNA]</scope>
    <source>
        <strain evidence="1">SBW25</strain>
        <plasmid evidence="1">pQBR55</plasmid>
    </source>
</reference>
<proteinExistence type="predicted"/>
<dbReference type="AlphaFoldDB" id="A0A0G4E5D4"/>
<reference evidence="1" key="1">
    <citation type="submission" date="2014-12" db="EMBL/GenBank/DDBJ databases">
        <authorList>
            <person name="Hall J."/>
        </authorList>
    </citation>
    <scope>NUCLEOTIDE SEQUENCE [LARGE SCALE GENOMIC DNA]</scope>
    <source>
        <strain evidence="1">SBW25</strain>
        <plasmid evidence="1">pQBR55</plasmid>
    </source>
</reference>
<organism evidence="1">
    <name type="scientific">Pseudomonas fluorescens (strain SBW25)</name>
    <dbReference type="NCBI Taxonomy" id="216595"/>
    <lineage>
        <taxon>Bacteria</taxon>
        <taxon>Pseudomonadati</taxon>
        <taxon>Pseudomonadota</taxon>
        <taxon>Gammaproteobacteria</taxon>
        <taxon>Pseudomonadales</taxon>
        <taxon>Pseudomonadaceae</taxon>
        <taxon>Pseudomonas</taxon>
    </lineage>
</organism>
<dbReference type="EMBL" id="LN713927">
    <property type="protein sequence ID" value="CEK42421.1"/>
    <property type="molecule type" value="Genomic_DNA"/>
</dbReference>
<dbReference type="RefSeq" id="WP_176456036.1">
    <property type="nucleotide sequence ID" value="NZ_LN713927.1"/>
</dbReference>
<keyword evidence="1" id="KW-0614">Plasmid</keyword>
<protein>
    <submittedName>
        <fullName evidence="1">Uncharacterized protein</fullName>
    </submittedName>
</protein>
<gene>
    <name evidence="1" type="ORF">PQBR55_0042</name>
</gene>
<accession>A0A0G4E5D4</accession>
<name>A0A0G4E5D4_PSEFS</name>
<sequence>MASFPQRVQDNILPLSVGDTLPEVFTEWLFTERAYDYGKPTKTCELCEQESLRYHFEIRNRFTQKTLWVGSHCILKYQVPVFEQGNAVSDVDAKKHLSHLMKKMQMDSCLATLQRMAGAEGSSILQLALDYYRKHAVLSPRHAYSIFWRLRSHRIDHNPSAFKVNLKPVELQEELREMVSGHVHTFWPALTSKQKELASALGHNPPAT</sequence>
<geneLocation type="plasmid" evidence="1">
    <name>pQBR55</name>
</geneLocation>